<evidence type="ECO:0000259" key="4">
    <source>
        <dbReference type="Pfam" id="PF12399"/>
    </source>
</evidence>
<dbReference type="GO" id="GO:0015188">
    <property type="term" value="F:L-isoleucine transmembrane transporter activity"/>
    <property type="evidence" value="ECO:0007669"/>
    <property type="project" value="TreeGrafter"/>
</dbReference>
<evidence type="ECO:0000256" key="2">
    <source>
        <dbReference type="ARBA" id="ARBA00022741"/>
    </source>
</evidence>
<dbReference type="PANTHER" id="PTHR45772:SF7">
    <property type="entry name" value="AMINO ACID ABC TRANSPORTER ATP-BINDING PROTEIN"/>
    <property type="match status" value="1"/>
</dbReference>
<dbReference type="GO" id="GO:0005886">
    <property type="term" value="C:plasma membrane"/>
    <property type="evidence" value="ECO:0007669"/>
    <property type="project" value="TreeGrafter"/>
</dbReference>
<dbReference type="InterPro" id="IPR032823">
    <property type="entry name" value="BCA_ABC_TP_C"/>
</dbReference>
<evidence type="ECO:0000256" key="3">
    <source>
        <dbReference type="ARBA" id="ARBA00022840"/>
    </source>
</evidence>
<proteinExistence type="predicted"/>
<dbReference type="InterPro" id="IPR051120">
    <property type="entry name" value="ABC_AA/LPS_Transport"/>
</dbReference>
<protein>
    <recommendedName>
        <fullName evidence="4">Branched-chain amino acid ATP-binding cassette transporter C-terminal domain-containing protein</fullName>
    </recommendedName>
</protein>
<gene>
    <name evidence="5" type="ORF">SDC9_190371</name>
</gene>
<dbReference type="GO" id="GO:0015192">
    <property type="term" value="F:L-phenylalanine transmembrane transporter activity"/>
    <property type="evidence" value="ECO:0007669"/>
    <property type="project" value="TreeGrafter"/>
</dbReference>
<accession>A0A645I5S2</accession>
<dbReference type="GO" id="GO:0015808">
    <property type="term" value="P:L-alanine transport"/>
    <property type="evidence" value="ECO:0007669"/>
    <property type="project" value="TreeGrafter"/>
</dbReference>
<dbReference type="PANTHER" id="PTHR45772">
    <property type="entry name" value="CONSERVED COMPONENT OF ABC TRANSPORTER FOR NATURAL AMINO ACIDS-RELATED"/>
    <property type="match status" value="1"/>
</dbReference>
<evidence type="ECO:0000313" key="5">
    <source>
        <dbReference type="EMBL" id="MPN42813.1"/>
    </source>
</evidence>
<name>A0A645I5S2_9ZZZZ</name>
<dbReference type="GO" id="GO:0005524">
    <property type="term" value="F:ATP binding"/>
    <property type="evidence" value="ECO:0007669"/>
    <property type="project" value="UniProtKB-KW"/>
</dbReference>
<feature type="domain" description="Branched-chain amino acid ATP-binding cassette transporter C-terminal" evidence="4">
    <location>
        <begin position="48"/>
        <end position="71"/>
    </location>
</feature>
<dbReference type="GO" id="GO:0005304">
    <property type="term" value="F:L-valine transmembrane transporter activity"/>
    <property type="evidence" value="ECO:0007669"/>
    <property type="project" value="TreeGrafter"/>
</dbReference>
<dbReference type="InterPro" id="IPR027417">
    <property type="entry name" value="P-loop_NTPase"/>
</dbReference>
<dbReference type="Pfam" id="PF12399">
    <property type="entry name" value="BCA_ABC_TP_C"/>
    <property type="match status" value="1"/>
</dbReference>
<comment type="caution">
    <text evidence="5">The sequence shown here is derived from an EMBL/GenBank/DDBJ whole genome shotgun (WGS) entry which is preliminary data.</text>
</comment>
<sequence>MNPSETAELMENIRRIRDRFGIAVILIEHDMNLVMNICEGIAVLNYGRIIAKGTPEEIRKNPVVIEAYLGKKGGAADAES</sequence>
<dbReference type="GO" id="GO:1903805">
    <property type="term" value="P:L-valine import across plasma membrane"/>
    <property type="evidence" value="ECO:0007669"/>
    <property type="project" value="TreeGrafter"/>
</dbReference>
<dbReference type="SUPFAM" id="SSF52540">
    <property type="entry name" value="P-loop containing nucleoside triphosphate hydrolases"/>
    <property type="match status" value="1"/>
</dbReference>
<keyword evidence="2" id="KW-0547">Nucleotide-binding</keyword>
<keyword evidence="3" id="KW-0067">ATP-binding</keyword>
<dbReference type="GO" id="GO:1903806">
    <property type="term" value="P:L-isoleucine import across plasma membrane"/>
    <property type="evidence" value="ECO:0007669"/>
    <property type="project" value="TreeGrafter"/>
</dbReference>
<reference evidence="5" key="1">
    <citation type="submission" date="2019-08" db="EMBL/GenBank/DDBJ databases">
        <authorList>
            <person name="Kucharzyk K."/>
            <person name="Murdoch R.W."/>
            <person name="Higgins S."/>
            <person name="Loffler F."/>
        </authorList>
    </citation>
    <scope>NUCLEOTIDE SEQUENCE</scope>
</reference>
<evidence type="ECO:0000256" key="1">
    <source>
        <dbReference type="ARBA" id="ARBA00022448"/>
    </source>
</evidence>
<dbReference type="GO" id="GO:0042941">
    <property type="term" value="P:D-alanine transmembrane transport"/>
    <property type="evidence" value="ECO:0007669"/>
    <property type="project" value="TreeGrafter"/>
</dbReference>
<dbReference type="EMBL" id="VSSQ01100802">
    <property type="protein sequence ID" value="MPN42813.1"/>
    <property type="molecule type" value="Genomic_DNA"/>
</dbReference>
<dbReference type="AlphaFoldDB" id="A0A645I5S2"/>
<dbReference type="Gene3D" id="3.40.50.300">
    <property type="entry name" value="P-loop containing nucleotide triphosphate hydrolases"/>
    <property type="match status" value="1"/>
</dbReference>
<keyword evidence="1" id="KW-0813">Transport</keyword>
<organism evidence="5">
    <name type="scientific">bioreactor metagenome</name>
    <dbReference type="NCBI Taxonomy" id="1076179"/>
    <lineage>
        <taxon>unclassified sequences</taxon>
        <taxon>metagenomes</taxon>
        <taxon>ecological metagenomes</taxon>
    </lineage>
</organism>